<name>E3GQG2_9FIRM</name>
<evidence type="ECO:0000313" key="2">
    <source>
        <dbReference type="Proteomes" id="UP000006873"/>
    </source>
</evidence>
<proteinExistence type="predicted"/>
<protein>
    <submittedName>
        <fullName evidence="1">Uncharacterized protein</fullName>
    </submittedName>
</protein>
<dbReference type="KEGG" id="elm:ELI_4314"/>
<evidence type="ECO:0000313" key="1">
    <source>
        <dbReference type="EMBL" id="ADO39254.1"/>
    </source>
</evidence>
<reference evidence="1 2" key="2">
    <citation type="journal article" date="2011" name="J. Bacteriol.">
        <title>Complete genome sequence of a carbon monoxide-utilizing acetogen, Eubacterium limosum KIST612.</title>
        <authorList>
            <person name="Roh H."/>
            <person name="Ko H.J."/>
            <person name="Kim D."/>
            <person name="Choi D.G."/>
            <person name="Park S."/>
            <person name="Kim S."/>
            <person name="Chang I.S."/>
            <person name="Choi I.G."/>
        </authorList>
    </citation>
    <scope>NUCLEOTIDE SEQUENCE [LARGE SCALE GENOMIC DNA]</scope>
    <source>
        <strain evidence="1 2">KIST612</strain>
    </source>
</reference>
<dbReference type="EMBL" id="CP002273">
    <property type="protein sequence ID" value="ADO39254.1"/>
    <property type="molecule type" value="Genomic_DNA"/>
</dbReference>
<gene>
    <name evidence="1" type="ordered locus">ELI_4314</name>
</gene>
<keyword evidence="2" id="KW-1185">Reference proteome</keyword>
<sequence length="42" mass="4925">MTPILLSIVKQWRIENAEWRIKRTNLQSKFDLNQTGKAGLIL</sequence>
<reference key="1">
    <citation type="submission" date="2010-09" db="EMBL/GenBank/DDBJ databases">
        <authorList>
            <person name="Roh H."/>
            <person name="Ko H.-J."/>
            <person name="Kim D."/>
            <person name="Choi D.G."/>
            <person name="Park S."/>
            <person name="Kim S."/>
            <person name="Kim K.H."/>
            <person name="Chang I.S."/>
            <person name="Choi I.-G."/>
        </authorList>
    </citation>
    <scope>NUCLEOTIDE SEQUENCE</scope>
    <source>
        <strain>KIST612</strain>
    </source>
</reference>
<dbReference type="AlphaFoldDB" id="E3GQG2"/>
<dbReference type="Proteomes" id="UP000006873">
    <property type="component" value="Chromosome"/>
</dbReference>
<accession>E3GQG2</accession>
<organism evidence="1 2">
    <name type="scientific">Eubacterium callanderi</name>
    <dbReference type="NCBI Taxonomy" id="53442"/>
    <lineage>
        <taxon>Bacteria</taxon>
        <taxon>Bacillati</taxon>
        <taxon>Bacillota</taxon>
        <taxon>Clostridia</taxon>
        <taxon>Eubacteriales</taxon>
        <taxon>Eubacteriaceae</taxon>
        <taxon>Eubacterium</taxon>
    </lineage>
</organism>
<dbReference type="HOGENOM" id="CLU_3251686_0_0_9"/>